<organism evidence="3 4">
    <name type="scientific">Luteolibacter ambystomatis</name>
    <dbReference type="NCBI Taxonomy" id="2824561"/>
    <lineage>
        <taxon>Bacteria</taxon>
        <taxon>Pseudomonadati</taxon>
        <taxon>Verrucomicrobiota</taxon>
        <taxon>Verrucomicrobiia</taxon>
        <taxon>Verrucomicrobiales</taxon>
        <taxon>Verrucomicrobiaceae</taxon>
        <taxon>Luteolibacter</taxon>
    </lineage>
</organism>
<dbReference type="PANTHER" id="PTHR34977:SF1">
    <property type="entry name" value="UPF0337 PROTEIN YJBJ"/>
    <property type="match status" value="1"/>
</dbReference>
<dbReference type="InterPro" id="IPR036629">
    <property type="entry name" value="YjbJ_sf"/>
</dbReference>
<comment type="similarity">
    <text evidence="1">Belongs to the UPF0337 (CsbD) family.</text>
</comment>
<dbReference type="InterPro" id="IPR008462">
    <property type="entry name" value="CsbD"/>
</dbReference>
<dbReference type="Proteomes" id="UP000676169">
    <property type="component" value="Chromosome"/>
</dbReference>
<evidence type="ECO:0000313" key="4">
    <source>
        <dbReference type="Proteomes" id="UP000676169"/>
    </source>
</evidence>
<dbReference type="InterPro" id="IPR050423">
    <property type="entry name" value="UPF0337_stress_rsp"/>
</dbReference>
<dbReference type="PIRSF" id="PIRSF039008">
    <property type="entry name" value="YjbJ"/>
    <property type="match status" value="1"/>
</dbReference>
<dbReference type="InterPro" id="IPR026042">
    <property type="entry name" value="YjbJ"/>
</dbReference>
<dbReference type="RefSeq" id="WP_211630439.1">
    <property type="nucleotide sequence ID" value="NZ_CP073100.1"/>
</dbReference>
<reference evidence="3" key="1">
    <citation type="submission" date="2021-04" db="EMBL/GenBank/DDBJ databases">
        <title>Luteolibacter sp. 32A isolated from the skin of an Anderson's salamander (Ambystoma andersonii).</title>
        <authorList>
            <person name="Spergser J."/>
            <person name="Busse H.-J."/>
        </authorList>
    </citation>
    <scope>NUCLEOTIDE SEQUENCE</scope>
    <source>
        <strain evidence="3">32A</strain>
    </source>
</reference>
<dbReference type="KEGG" id="lamb:KBB96_15665"/>
<gene>
    <name evidence="3" type="ORF">KBB96_15665</name>
</gene>
<dbReference type="AlphaFoldDB" id="A0A975G6M5"/>
<dbReference type="Pfam" id="PF05532">
    <property type="entry name" value="CsbD"/>
    <property type="match status" value="1"/>
</dbReference>
<name>A0A975G6M5_9BACT</name>
<dbReference type="SUPFAM" id="SSF69047">
    <property type="entry name" value="Hypothetical protein YjbJ"/>
    <property type="match status" value="1"/>
</dbReference>
<evidence type="ECO:0000256" key="1">
    <source>
        <dbReference type="ARBA" id="ARBA00009129"/>
    </source>
</evidence>
<proteinExistence type="inferred from homology"/>
<dbReference type="PANTHER" id="PTHR34977">
    <property type="entry name" value="UPF0337 PROTEIN YJBJ"/>
    <property type="match status" value="1"/>
</dbReference>
<keyword evidence="4" id="KW-1185">Reference proteome</keyword>
<feature type="domain" description="CsbD-like" evidence="2">
    <location>
        <begin position="5"/>
        <end position="55"/>
    </location>
</feature>
<evidence type="ECO:0000313" key="3">
    <source>
        <dbReference type="EMBL" id="QUE50299.1"/>
    </source>
</evidence>
<evidence type="ECO:0000259" key="2">
    <source>
        <dbReference type="Pfam" id="PF05532"/>
    </source>
</evidence>
<accession>A0A975G6M5</accession>
<dbReference type="EMBL" id="CP073100">
    <property type="protein sequence ID" value="QUE50299.1"/>
    <property type="molecule type" value="Genomic_DNA"/>
</dbReference>
<sequence length="63" mass="7276">MNKQQIKGGWNVLKGRLKKAYADLTDDDLKHAEGNLDELVGIIQQRVGRRQEEIRREVEDMLG</sequence>
<protein>
    <submittedName>
        <fullName evidence="3">CsbD family protein</fullName>
    </submittedName>
</protein>
<dbReference type="Gene3D" id="1.10.1470.10">
    <property type="entry name" value="YjbJ"/>
    <property type="match status" value="1"/>
</dbReference>